<feature type="chain" id="PRO_5042814950" description="Peptidase S33 tripeptidyl aminopeptidase-like C-terminal domain-containing protein" evidence="3">
    <location>
        <begin position="30"/>
        <end position="602"/>
    </location>
</feature>
<dbReference type="Pfam" id="PF08386">
    <property type="entry name" value="Abhydrolase_4"/>
    <property type="match status" value="1"/>
</dbReference>
<evidence type="ECO:0000256" key="2">
    <source>
        <dbReference type="ARBA" id="ARBA00022801"/>
    </source>
</evidence>
<dbReference type="InterPro" id="IPR029058">
    <property type="entry name" value="AB_hydrolase_fold"/>
</dbReference>
<dbReference type="SUPFAM" id="SSF53474">
    <property type="entry name" value="alpha/beta-Hydrolases"/>
    <property type="match status" value="1"/>
</dbReference>
<dbReference type="InterPro" id="IPR013595">
    <property type="entry name" value="Pept_S33_TAP-like_C"/>
</dbReference>
<reference evidence="5 6" key="1">
    <citation type="submission" date="2023-10" db="EMBL/GenBank/DDBJ databases">
        <title>Draft genome sequence of Xylaria bambusicola isolate GMP-LS, the root and basal stem rot pathogen of sugarcane in Indonesia.</title>
        <authorList>
            <person name="Selvaraj P."/>
            <person name="Muralishankar V."/>
            <person name="Muruganantham S."/>
            <person name="Sp S."/>
            <person name="Haryani S."/>
            <person name="Lau K.J.X."/>
            <person name="Naqvi N.I."/>
        </authorList>
    </citation>
    <scope>NUCLEOTIDE SEQUENCE [LARGE SCALE GENOMIC DNA]</scope>
    <source>
        <strain evidence="5">GMP-LS</strain>
    </source>
</reference>
<evidence type="ECO:0000256" key="1">
    <source>
        <dbReference type="ARBA" id="ARBA00010088"/>
    </source>
</evidence>
<feature type="signal peptide" evidence="3">
    <location>
        <begin position="1"/>
        <end position="29"/>
    </location>
</feature>
<evidence type="ECO:0000313" key="5">
    <source>
        <dbReference type="EMBL" id="KAK5634727.1"/>
    </source>
</evidence>
<organism evidence="5 6">
    <name type="scientific">Xylaria bambusicola</name>
    <dbReference type="NCBI Taxonomy" id="326684"/>
    <lineage>
        <taxon>Eukaryota</taxon>
        <taxon>Fungi</taxon>
        <taxon>Dikarya</taxon>
        <taxon>Ascomycota</taxon>
        <taxon>Pezizomycotina</taxon>
        <taxon>Sordariomycetes</taxon>
        <taxon>Xylariomycetidae</taxon>
        <taxon>Xylariales</taxon>
        <taxon>Xylariaceae</taxon>
        <taxon>Xylaria</taxon>
    </lineage>
</organism>
<dbReference type="Proteomes" id="UP001305414">
    <property type="component" value="Unassembled WGS sequence"/>
</dbReference>
<accession>A0AAN7Z8I0</accession>
<sequence>MISSGIMPFTTSFRVTTLLLAATVANVHGHTPVRSREYSTSGIKWQQCPDDLKDAATLNIECGTLAVPLDYTAVNSTETLELSLVRVPAVKKPAKNSILFNFGGPGLEDRYALAGLGDMLQAVTGGEHDLIAWDPRGTAQTLTFSCFANATERAAIFQQFSLGNASDVARGVIWAGAKNGADACANHPEAQKRGPLIGTAFTARDAMQIVDAVEEDGLLRYWGLSYGTDLGATLAALFPDRIDKVIIVQMVSIAQFSTTTTGKPAAFISISTKWKLLVATKLILTSVYRSESEALASADDTFTEFFRQCLSTPNVCKLARSHPDATAEQLESAAYGLLDELKYRPFAYAGSIVDYTILKTAIRFTLYSPNSWLSLDKILDALLAEPRNETLVGTELLAYLSGSLAATTGGDDAGIGIECTDKRLRSDSFDVVNPAFDQSAASSRLLGDINTVLVAICAQWRLETRERYDGDFSEVKTRKPLLVIGNTYDSATSIKSARNISETIEGSVLLEHGGVGHTSITHPSLCTAKAIQAFFSNGTLPEHNTVCDPVAPPFQFAASGPSWQDLFPELGFELPSTNGTKSAHEKREINARSLGNIGRRGF</sequence>
<dbReference type="InterPro" id="IPR051601">
    <property type="entry name" value="Serine_prot/Carboxylest_S33"/>
</dbReference>
<evidence type="ECO:0000259" key="4">
    <source>
        <dbReference type="Pfam" id="PF08386"/>
    </source>
</evidence>
<keyword evidence="6" id="KW-1185">Reference proteome</keyword>
<dbReference type="Gene3D" id="3.40.50.1820">
    <property type="entry name" value="alpha/beta hydrolase"/>
    <property type="match status" value="1"/>
</dbReference>
<evidence type="ECO:0000256" key="3">
    <source>
        <dbReference type="SAM" id="SignalP"/>
    </source>
</evidence>
<protein>
    <recommendedName>
        <fullName evidence="4">Peptidase S33 tripeptidyl aminopeptidase-like C-terminal domain-containing protein</fullName>
    </recommendedName>
</protein>
<dbReference type="AlphaFoldDB" id="A0AAN7Z8I0"/>
<evidence type="ECO:0000313" key="6">
    <source>
        <dbReference type="Proteomes" id="UP001305414"/>
    </source>
</evidence>
<comment type="similarity">
    <text evidence="1">Belongs to the peptidase S33 family.</text>
</comment>
<dbReference type="GO" id="GO:0016787">
    <property type="term" value="F:hydrolase activity"/>
    <property type="evidence" value="ECO:0007669"/>
    <property type="project" value="UniProtKB-KW"/>
</dbReference>
<dbReference type="EMBL" id="JAWHQM010000044">
    <property type="protein sequence ID" value="KAK5634727.1"/>
    <property type="molecule type" value="Genomic_DNA"/>
</dbReference>
<comment type="caution">
    <text evidence="5">The sequence shown here is derived from an EMBL/GenBank/DDBJ whole genome shotgun (WGS) entry which is preliminary data.</text>
</comment>
<keyword evidence="2" id="KW-0378">Hydrolase</keyword>
<feature type="domain" description="Peptidase S33 tripeptidyl aminopeptidase-like C-terminal" evidence="4">
    <location>
        <begin position="455"/>
        <end position="547"/>
    </location>
</feature>
<proteinExistence type="inferred from homology"/>
<name>A0AAN7Z8I0_9PEZI</name>
<dbReference type="PANTHER" id="PTHR43248:SF25">
    <property type="entry name" value="AB HYDROLASE-1 DOMAIN-CONTAINING PROTEIN-RELATED"/>
    <property type="match status" value="1"/>
</dbReference>
<dbReference type="PANTHER" id="PTHR43248">
    <property type="entry name" value="2-SUCCINYL-6-HYDROXY-2,4-CYCLOHEXADIENE-1-CARBOXYLATE SYNTHASE"/>
    <property type="match status" value="1"/>
</dbReference>
<gene>
    <name evidence="5" type="ORF">RRF57_010440</name>
</gene>
<keyword evidence="3" id="KW-0732">Signal</keyword>